<evidence type="ECO:0000259" key="1">
    <source>
        <dbReference type="PROSITE" id="PS50181"/>
    </source>
</evidence>
<keyword evidence="3" id="KW-1185">Reference proteome</keyword>
<protein>
    <recommendedName>
        <fullName evidence="1">F-box domain-containing protein</fullName>
    </recommendedName>
</protein>
<evidence type="ECO:0000313" key="2">
    <source>
        <dbReference type="EMBL" id="KAI1703814.1"/>
    </source>
</evidence>
<comment type="caution">
    <text evidence="2">The sequence shown here is derived from an EMBL/GenBank/DDBJ whole genome shotgun (WGS) entry which is preliminary data.</text>
</comment>
<organism evidence="2 3">
    <name type="scientific">Ditylenchus destructor</name>
    <dbReference type="NCBI Taxonomy" id="166010"/>
    <lineage>
        <taxon>Eukaryota</taxon>
        <taxon>Metazoa</taxon>
        <taxon>Ecdysozoa</taxon>
        <taxon>Nematoda</taxon>
        <taxon>Chromadorea</taxon>
        <taxon>Rhabditida</taxon>
        <taxon>Tylenchina</taxon>
        <taxon>Tylenchomorpha</taxon>
        <taxon>Sphaerularioidea</taxon>
        <taxon>Anguinidae</taxon>
        <taxon>Anguininae</taxon>
        <taxon>Ditylenchus</taxon>
    </lineage>
</organism>
<dbReference type="Proteomes" id="UP001201812">
    <property type="component" value="Unassembled WGS sequence"/>
</dbReference>
<accession>A0AAD4MQS0</accession>
<feature type="domain" description="F-box" evidence="1">
    <location>
        <begin position="1"/>
        <end position="45"/>
    </location>
</feature>
<dbReference type="AlphaFoldDB" id="A0AAD4MQS0"/>
<evidence type="ECO:0000313" key="3">
    <source>
        <dbReference type="Proteomes" id="UP001201812"/>
    </source>
</evidence>
<gene>
    <name evidence="2" type="ORF">DdX_14650</name>
</gene>
<sequence>MPLPNEIFSDLANFLPNDDMTDLMLLSRTFHAIIHPRLHKIDEEMSTKDQHIESFMPSPAPDTDREWISQLDLQRFEPIGSVAKNRMKEAFGNRDDFLRSLWNATNGIDSFVRLKQRLSLERFDDATFLRILGAMVAMPKFRQEYKISYPFAQTILPYTKRNRGDDVLRIWMFYQRNG</sequence>
<reference evidence="2" key="1">
    <citation type="submission" date="2022-01" db="EMBL/GenBank/DDBJ databases">
        <title>Genome Sequence Resource for Two Populations of Ditylenchus destructor, the Migratory Endoparasitic Phytonematode.</title>
        <authorList>
            <person name="Zhang H."/>
            <person name="Lin R."/>
            <person name="Xie B."/>
        </authorList>
    </citation>
    <scope>NUCLEOTIDE SEQUENCE</scope>
    <source>
        <strain evidence="2">BazhouSP</strain>
    </source>
</reference>
<dbReference type="PROSITE" id="PS50181">
    <property type="entry name" value="FBOX"/>
    <property type="match status" value="1"/>
</dbReference>
<proteinExistence type="predicted"/>
<dbReference type="InterPro" id="IPR001810">
    <property type="entry name" value="F-box_dom"/>
</dbReference>
<name>A0AAD4MQS0_9BILA</name>
<dbReference type="EMBL" id="JAKKPZ010000076">
    <property type="protein sequence ID" value="KAI1703814.1"/>
    <property type="molecule type" value="Genomic_DNA"/>
</dbReference>